<dbReference type="SUPFAM" id="SSF46785">
    <property type="entry name" value="Winged helix' DNA-binding domain"/>
    <property type="match status" value="1"/>
</dbReference>
<sequence>MENNLLDSFDRKILRSLQADSSRSLGDIAGEVGLTSSPCWKRIKRLEAEGYIVERVTILDRERLDLGVTVFAAVKTNQHHETWLDDFAEAVSSIPEVVEFYRMSGDVDYLLKIVCRDIADYDRIYRSLIKRTPIYDVSSSFAMEQIKCTTQLPI</sequence>
<feature type="domain" description="HTH asnC-type" evidence="4">
    <location>
        <begin position="6"/>
        <end position="69"/>
    </location>
</feature>
<organism evidence="5 6">
    <name type="scientific">Sphingopyxis witflariensis</name>
    <dbReference type="NCBI Taxonomy" id="173675"/>
    <lineage>
        <taxon>Bacteria</taxon>
        <taxon>Pseudomonadati</taxon>
        <taxon>Pseudomonadota</taxon>
        <taxon>Alphaproteobacteria</taxon>
        <taxon>Sphingomonadales</taxon>
        <taxon>Sphingomonadaceae</taxon>
        <taxon>Sphingopyxis</taxon>
    </lineage>
</organism>
<dbReference type="SMART" id="SM00344">
    <property type="entry name" value="HTH_ASNC"/>
    <property type="match status" value="1"/>
</dbReference>
<evidence type="ECO:0000256" key="1">
    <source>
        <dbReference type="ARBA" id="ARBA00023015"/>
    </source>
</evidence>
<dbReference type="InterPro" id="IPR036390">
    <property type="entry name" value="WH_DNA-bd_sf"/>
</dbReference>
<keyword evidence="6" id="KW-1185">Reference proteome</keyword>
<dbReference type="InterPro" id="IPR019887">
    <property type="entry name" value="Tscrpt_reg_AsnC/Lrp_C"/>
</dbReference>
<dbReference type="PROSITE" id="PS50956">
    <property type="entry name" value="HTH_ASNC_2"/>
    <property type="match status" value="1"/>
</dbReference>
<dbReference type="Pfam" id="PF13412">
    <property type="entry name" value="HTH_24"/>
    <property type="match status" value="1"/>
</dbReference>
<dbReference type="Gene3D" id="1.10.10.10">
    <property type="entry name" value="Winged helix-like DNA-binding domain superfamily/Winged helix DNA-binding domain"/>
    <property type="match status" value="1"/>
</dbReference>
<dbReference type="InterPro" id="IPR036388">
    <property type="entry name" value="WH-like_DNA-bd_sf"/>
</dbReference>
<dbReference type="GO" id="GO:0005829">
    <property type="term" value="C:cytosol"/>
    <property type="evidence" value="ECO:0007669"/>
    <property type="project" value="TreeGrafter"/>
</dbReference>
<evidence type="ECO:0000313" key="5">
    <source>
        <dbReference type="EMBL" id="OWQ95365.1"/>
    </source>
</evidence>
<dbReference type="InterPro" id="IPR011008">
    <property type="entry name" value="Dimeric_a/b-barrel"/>
</dbReference>
<dbReference type="PANTHER" id="PTHR30154:SF17">
    <property type="entry name" value="DNA-BINDING TRANSCRIPTIONAL ACTIVATOR DECR"/>
    <property type="match status" value="1"/>
</dbReference>
<protein>
    <submittedName>
        <fullName evidence="5">Transcriptional regulator</fullName>
    </submittedName>
</protein>
<dbReference type="InterPro" id="IPR011991">
    <property type="entry name" value="ArsR-like_HTH"/>
</dbReference>
<dbReference type="Gene3D" id="3.30.70.920">
    <property type="match status" value="1"/>
</dbReference>
<dbReference type="GO" id="GO:0043200">
    <property type="term" value="P:response to amino acid"/>
    <property type="evidence" value="ECO:0007669"/>
    <property type="project" value="TreeGrafter"/>
</dbReference>
<dbReference type="PRINTS" id="PR00033">
    <property type="entry name" value="HTHASNC"/>
</dbReference>
<dbReference type="GO" id="GO:0006355">
    <property type="term" value="P:regulation of DNA-templated transcription"/>
    <property type="evidence" value="ECO:0007669"/>
    <property type="project" value="UniProtKB-ARBA"/>
</dbReference>
<dbReference type="GO" id="GO:0043565">
    <property type="term" value="F:sequence-specific DNA binding"/>
    <property type="evidence" value="ECO:0007669"/>
    <property type="project" value="InterPro"/>
</dbReference>
<evidence type="ECO:0000313" key="6">
    <source>
        <dbReference type="Proteomes" id="UP000197097"/>
    </source>
</evidence>
<evidence type="ECO:0000256" key="2">
    <source>
        <dbReference type="ARBA" id="ARBA00023125"/>
    </source>
</evidence>
<reference evidence="5 6" key="1">
    <citation type="journal article" date="2002" name="Int. J. Syst. Evol. Microbiol.">
        <title>Sphingopyxis witflariensis sp. nov., isolated from activated sludge.</title>
        <authorList>
            <person name="Kampfer P."/>
            <person name="Witzenberger R."/>
            <person name="Denner E.B."/>
            <person name="Busse H.J."/>
            <person name="Neef A."/>
        </authorList>
    </citation>
    <scope>NUCLEOTIDE SEQUENCE [LARGE SCALE GENOMIC DNA]</scope>
    <source>
        <strain evidence="5 6">DSM 14551</strain>
    </source>
</reference>
<dbReference type="AlphaFoldDB" id="A0A246JQT0"/>
<dbReference type="PROSITE" id="PS00519">
    <property type="entry name" value="HTH_ASNC_1"/>
    <property type="match status" value="1"/>
</dbReference>
<proteinExistence type="predicted"/>
<accession>A0A246JQT0</accession>
<gene>
    <name evidence="5" type="ORF">CDQ91_13865</name>
</gene>
<dbReference type="Pfam" id="PF01037">
    <property type="entry name" value="AsnC_trans_reg"/>
    <property type="match status" value="1"/>
</dbReference>
<evidence type="ECO:0000259" key="4">
    <source>
        <dbReference type="PROSITE" id="PS50956"/>
    </source>
</evidence>
<dbReference type="InterPro" id="IPR019885">
    <property type="entry name" value="Tscrpt_reg_HTH_AsnC-type_CS"/>
</dbReference>
<dbReference type="CDD" id="cd00090">
    <property type="entry name" value="HTH_ARSR"/>
    <property type="match status" value="1"/>
</dbReference>
<keyword evidence="1" id="KW-0805">Transcription regulation</keyword>
<dbReference type="InterPro" id="IPR019888">
    <property type="entry name" value="Tscrpt_reg_AsnC-like"/>
</dbReference>
<dbReference type="InterPro" id="IPR000485">
    <property type="entry name" value="AsnC-type_HTH_dom"/>
</dbReference>
<dbReference type="OrthoDB" id="9813313at2"/>
<dbReference type="PANTHER" id="PTHR30154">
    <property type="entry name" value="LEUCINE-RESPONSIVE REGULATORY PROTEIN"/>
    <property type="match status" value="1"/>
</dbReference>
<dbReference type="EMBL" id="NISJ01000007">
    <property type="protein sequence ID" value="OWQ95365.1"/>
    <property type="molecule type" value="Genomic_DNA"/>
</dbReference>
<name>A0A246JQT0_9SPHN</name>
<evidence type="ECO:0000256" key="3">
    <source>
        <dbReference type="ARBA" id="ARBA00023163"/>
    </source>
</evidence>
<keyword evidence="3" id="KW-0804">Transcription</keyword>
<dbReference type="SUPFAM" id="SSF54909">
    <property type="entry name" value="Dimeric alpha+beta barrel"/>
    <property type="match status" value="1"/>
</dbReference>
<dbReference type="Proteomes" id="UP000197097">
    <property type="component" value="Unassembled WGS sequence"/>
</dbReference>
<keyword evidence="2" id="KW-0238">DNA-binding</keyword>
<comment type="caution">
    <text evidence="5">The sequence shown here is derived from an EMBL/GenBank/DDBJ whole genome shotgun (WGS) entry which is preliminary data.</text>
</comment>